<dbReference type="Pfam" id="PF00892">
    <property type="entry name" value="EamA"/>
    <property type="match status" value="1"/>
</dbReference>
<dbReference type="AlphaFoldDB" id="A0A9D2C718"/>
<evidence type="ECO:0000313" key="4">
    <source>
        <dbReference type="EMBL" id="HIY59996.1"/>
    </source>
</evidence>
<proteinExistence type="inferred from homology"/>
<dbReference type="InterPro" id="IPR000620">
    <property type="entry name" value="EamA_dom"/>
</dbReference>
<dbReference type="Gene3D" id="1.10.3730.20">
    <property type="match status" value="1"/>
</dbReference>
<keyword evidence="2" id="KW-1133">Transmembrane helix</keyword>
<organism evidence="4 5">
    <name type="scientific">Candidatus Eisenbergiella pullistercoris</name>
    <dbReference type="NCBI Taxonomy" id="2838555"/>
    <lineage>
        <taxon>Bacteria</taxon>
        <taxon>Bacillati</taxon>
        <taxon>Bacillota</taxon>
        <taxon>Clostridia</taxon>
        <taxon>Lachnospirales</taxon>
        <taxon>Lachnospiraceae</taxon>
        <taxon>Eisenbergiella</taxon>
    </lineage>
</organism>
<feature type="transmembrane region" description="Helical" evidence="2">
    <location>
        <begin position="100"/>
        <end position="119"/>
    </location>
</feature>
<keyword evidence="2" id="KW-0472">Membrane</keyword>
<feature type="transmembrane region" description="Helical" evidence="2">
    <location>
        <begin position="41"/>
        <end position="62"/>
    </location>
</feature>
<dbReference type="Proteomes" id="UP000824007">
    <property type="component" value="Unassembled WGS sequence"/>
</dbReference>
<evidence type="ECO:0000259" key="3">
    <source>
        <dbReference type="Pfam" id="PF00892"/>
    </source>
</evidence>
<dbReference type="SUPFAM" id="SSF103481">
    <property type="entry name" value="Multidrug resistance efflux transporter EmrE"/>
    <property type="match status" value="1"/>
</dbReference>
<dbReference type="EMBL" id="DXDD01000064">
    <property type="protein sequence ID" value="HIY59996.1"/>
    <property type="molecule type" value="Genomic_DNA"/>
</dbReference>
<keyword evidence="2" id="KW-0812">Transmembrane</keyword>
<comment type="caution">
    <text evidence="4">The sequence shown here is derived from an EMBL/GenBank/DDBJ whole genome shotgun (WGS) entry which is preliminary data.</text>
</comment>
<gene>
    <name evidence="4" type="ORF">H9831_04850</name>
</gene>
<evidence type="ECO:0000313" key="5">
    <source>
        <dbReference type="Proteomes" id="UP000824007"/>
    </source>
</evidence>
<accession>A0A9D2C718</accession>
<evidence type="ECO:0000256" key="1">
    <source>
        <dbReference type="ARBA" id="ARBA00007362"/>
    </source>
</evidence>
<reference evidence="4" key="1">
    <citation type="journal article" date="2021" name="PeerJ">
        <title>Extensive microbial diversity within the chicken gut microbiome revealed by metagenomics and culture.</title>
        <authorList>
            <person name="Gilroy R."/>
            <person name="Ravi A."/>
            <person name="Getino M."/>
            <person name="Pursley I."/>
            <person name="Horton D.L."/>
            <person name="Alikhan N.F."/>
            <person name="Baker D."/>
            <person name="Gharbi K."/>
            <person name="Hall N."/>
            <person name="Watson M."/>
            <person name="Adriaenssens E.M."/>
            <person name="Foster-Nyarko E."/>
            <person name="Jarju S."/>
            <person name="Secka A."/>
            <person name="Antonio M."/>
            <person name="Oren A."/>
            <person name="Chaudhuri R.R."/>
            <person name="La Ragione R."/>
            <person name="Hildebrand F."/>
            <person name="Pallen M.J."/>
        </authorList>
    </citation>
    <scope>NUCLEOTIDE SEQUENCE</scope>
    <source>
        <strain evidence="4">ChiSxjej3B15-24422</strain>
    </source>
</reference>
<feature type="transmembrane region" description="Helical" evidence="2">
    <location>
        <begin position="74"/>
        <end position="94"/>
    </location>
</feature>
<name>A0A9D2C718_9FIRM</name>
<dbReference type="InterPro" id="IPR037185">
    <property type="entry name" value="EmrE-like"/>
</dbReference>
<reference evidence="4" key="2">
    <citation type="submission" date="2021-04" db="EMBL/GenBank/DDBJ databases">
        <authorList>
            <person name="Gilroy R."/>
        </authorList>
    </citation>
    <scope>NUCLEOTIDE SEQUENCE</scope>
    <source>
        <strain evidence="4">ChiSxjej3B15-24422</strain>
    </source>
</reference>
<comment type="similarity">
    <text evidence="1">Belongs to the EamA transporter family.</text>
</comment>
<protein>
    <submittedName>
        <fullName evidence="4">DMT family transporter</fullName>
    </submittedName>
</protein>
<sequence>MEKKKRKRNVRLKDILVLQAVIVLYTFSSVAAKLASGQEPFSAPFLLFYLAELTILGVYALLWQQLIRKFELSVAYANRAMALLWSLLWAVVLFHDRVTVKNGIGAVLVIVGTVIVNGGENRDGEAGERKEERADE</sequence>
<evidence type="ECO:0000256" key="2">
    <source>
        <dbReference type="SAM" id="Phobius"/>
    </source>
</evidence>
<feature type="domain" description="EamA" evidence="3">
    <location>
        <begin position="21"/>
        <end position="117"/>
    </location>
</feature>
<dbReference type="GO" id="GO:0016020">
    <property type="term" value="C:membrane"/>
    <property type="evidence" value="ECO:0007669"/>
    <property type="project" value="InterPro"/>
</dbReference>